<reference evidence="3 4" key="1">
    <citation type="journal article" date="2019" name="Genome Biol. Evol.">
        <title>Day and night: Metabolic profiles and evolutionary relationships of six axenic non-marine cyanobacteria.</title>
        <authorList>
            <person name="Will S.E."/>
            <person name="Henke P."/>
            <person name="Boedeker C."/>
            <person name="Huang S."/>
            <person name="Brinkmann H."/>
            <person name="Rohde M."/>
            <person name="Jarek M."/>
            <person name="Friedl T."/>
            <person name="Seufert S."/>
            <person name="Schumacher M."/>
            <person name="Overmann J."/>
            <person name="Neumann-Schaal M."/>
            <person name="Petersen J."/>
        </authorList>
    </citation>
    <scope>NUCLEOTIDE SEQUENCE [LARGE SCALE GENOMIC DNA]</scope>
    <source>
        <strain evidence="3 4">SAG 39.79</strain>
    </source>
</reference>
<dbReference type="PROSITE" id="PS50894">
    <property type="entry name" value="HPT"/>
    <property type="match status" value="1"/>
</dbReference>
<dbReference type="RefSeq" id="WP_199755748.1">
    <property type="nucleotide sequence ID" value="NZ_RSCK01000061.1"/>
</dbReference>
<evidence type="ECO:0000313" key="3">
    <source>
        <dbReference type="EMBL" id="RUT07436.1"/>
    </source>
</evidence>
<evidence type="ECO:0000313" key="4">
    <source>
        <dbReference type="Proteomes" id="UP000282574"/>
    </source>
</evidence>
<dbReference type="Gene3D" id="1.20.120.160">
    <property type="entry name" value="HPT domain"/>
    <property type="match status" value="1"/>
</dbReference>
<keyword evidence="4" id="KW-1185">Reference proteome</keyword>
<feature type="modified residue" description="Phosphohistidine" evidence="1">
    <location>
        <position position="50"/>
    </location>
</feature>
<dbReference type="InterPro" id="IPR008207">
    <property type="entry name" value="Sig_transdc_His_kin_Hpt_dom"/>
</dbReference>
<keyword evidence="1" id="KW-0597">Phosphoprotein</keyword>
<protein>
    <recommendedName>
        <fullName evidence="2">HPt domain-containing protein</fullName>
    </recommendedName>
</protein>
<evidence type="ECO:0000259" key="2">
    <source>
        <dbReference type="PROSITE" id="PS50894"/>
    </source>
</evidence>
<feature type="domain" description="HPt" evidence="2">
    <location>
        <begin position="2"/>
        <end position="61"/>
    </location>
</feature>
<sequence>MTQDKEREIQLQFLEEAQDHLDAIESKLIGVSSRVELTRQEVDAMLRSAHSIKGGAAMMEF</sequence>
<dbReference type="EMBL" id="RSCK01000061">
    <property type="protein sequence ID" value="RUT07436.1"/>
    <property type="molecule type" value="Genomic_DNA"/>
</dbReference>
<name>A0AB37UEB7_9CYAN</name>
<organism evidence="3 4">
    <name type="scientific">Chroococcidiopsis cubana SAG 39.79</name>
    <dbReference type="NCBI Taxonomy" id="388085"/>
    <lineage>
        <taxon>Bacteria</taxon>
        <taxon>Bacillati</taxon>
        <taxon>Cyanobacteriota</taxon>
        <taxon>Cyanophyceae</taxon>
        <taxon>Chroococcidiopsidales</taxon>
        <taxon>Chroococcidiopsidaceae</taxon>
        <taxon>Chroococcidiopsis</taxon>
    </lineage>
</organism>
<accession>A0AB37UEB7</accession>
<dbReference type="GO" id="GO:0000160">
    <property type="term" value="P:phosphorelay signal transduction system"/>
    <property type="evidence" value="ECO:0007669"/>
    <property type="project" value="InterPro"/>
</dbReference>
<dbReference type="AlphaFoldDB" id="A0AB37UEB7"/>
<dbReference type="InterPro" id="IPR036641">
    <property type="entry name" value="HPT_dom_sf"/>
</dbReference>
<dbReference type="SUPFAM" id="SSF47226">
    <property type="entry name" value="Histidine-containing phosphotransfer domain, HPT domain"/>
    <property type="match status" value="1"/>
</dbReference>
<comment type="caution">
    <text evidence="3">The sequence shown here is derived from an EMBL/GenBank/DDBJ whole genome shotgun (WGS) entry which is preliminary data.</text>
</comment>
<dbReference type="Pfam" id="PF01627">
    <property type="entry name" value="Hpt"/>
    <property type="match status" value="1"/>
</dbReference>
<evidence type="ECO:0000256" key="1">
    <source>
        <dbReference type="PROSITE-ProRule" id="PRU00110"/>
    </source>
</evidence>
<dbReference type="Proteomes" id="UP000282574">
    <property type="component" value="Unassembled WGS sequence"/>
</dbReference>
<gene>
    <name evidence="3" type="ORF">DSM107010_50460</name>
</gene>
<proteinExistence type="predicted"/>